<name>N9VEQ2_9GAMM</name>
<proteinExistence type="predicted"/>
<protein>
    <submittedName>
        <fullName evidence="1">Uncharacterized protein</fullName>
    </submittedName>
</protein>
<evidence type="ECO:0000313" key="1">
    <source>
        <dbReference type="EMBL" id="ENY73707.1"/>
    </source>
</evidence>
<dbReference type="eggNOG" id="ENOG503470Q">
    <property type="taxonomic scope" value="Bacteria"/>
</dbReference>
<dbReference type="EMBL" id="APVG01000002">
    <property type="protein sequence ID" value="ENY73707.1"/>
    <property type="molecule type" value="Genomic_DNA"/>
</dbReference>
<sequence length="74" mass="8373">MPLKCNNTQMLFDFVKNKHPEAKISHPSGLQTKFDFPCGLIMNVFNTGSVNFQGKSFENHTMSDLVNVIEAINR</sequence>
<organism evidence="1 2">
    <name type="scientific">Aeromonas diversa CDC 2478-85</name>
    <dbReference type="NCBI Taxonomy" id="1268237"/>
    <lineage>
        <taxon>Bacteria</taxon>
        <taxon>Pseudomonadati</taxon>
        <taxon>Pseudomonadota</taxon>
        <taxon>Gammaproteobacteria</taxon>
        <taxon>Aeromonadales</taxon>
        <taxon>Aeromonadaceae</taxon>
        <taxon>Aeromonas</taxon>
    </lineage>
</organism>
<dbReference type="AlphaFoldDB" id="N9VEQ2"/>
<keyword evidence="2" id="KW-1185">Reference proteome</keyword>
<dbReference type="RefSeq" id="WP_005346380.1">
    <property type="nucleotide sequence ID" value="NZ_APVG01000002.1"/>
</dbReference>
<accession>N9VEQ2</accession>
<evidence type="ECO:0000313" key="2">
    <source>
        <dbReference type="Proteomes" id="UP000023775"/>
    </source>
</evidence>
<comment type="caution">
    <text evidence="1">The sequence shown here is derived from an EMBL/GenBank/DDBJ whole genome shotgun (WGS) entry which is preliminary data.</text>
</comment>
<dbReference type="OrthoDB" id="7066790at2"/>
<gene>
    <name evidence="1" type="ORF">G114_01594</name>
</gene>
<reference evidence="1 2" key="1">
    <citation type="journal article" date="2013" name="Genome Announc.">
        <title>Draft Genome Sequence of the Aeromonas diversa Type Strain.</title>
        <authorList>
            <person name="Farfan M."/>
            <person name="Spataro N."/>
            <person name="Sanglas A."/>
            <person name="Albarral V."/>
            <person name="Loren J.G."/>
            <person name="Bosch E."/>
            <person name="Fuste M.C."/>
        </authorList>
    </citation>
    <scope>NUCLEOTIDE SEQUENCE [LARGE SCALE GENOMIC DNA]</scope>
    <source>
        <strain evidence="1 2">2478-85</strain>
    </source>
</reference>
<dbReference type="Proteomes" id="UP000023775">
    <property type="component" value="Unassembled WGS sequence"/>
</dbReference>